<keyword evidence="1" id="KW-0808">Transferase</keyword>
<dbReference type="EMBL" id="GDIQ01095452">
    <property type="protein sequence ID" value="JAL56274.1"/>
    <property type="molecule type" value="Transcribed_RNA"/>
</dbReference>
<dbReference type="OrthoDB" id="9972657at2759"/>
<dbReference type="InterPro" id="IPR013641">
    <property type="entry name" value="KTI12/PSTK"/>
</dbReference>
<dbReference type="Pfam" id="PF08433">
    <property type="entry name" value="KTI12"/>
    <property type="match status" value="1"/>
</dbReference>
<keyword evidence="1" id="KW-0418">Kinase</keyword>
<proteinExistence type="predicted"/>
<sequence length="315" mass="36197">MNQNFCIVVLLGLPASGKSWLANKLCSFLSENDCVVKCAAYDNIVSLEEQAKIALSSTSELTKHYRREMKETVESILATPNSSQKNVMIVDDNNYYRSMRYEYHQLAAKFNTGYLQIYVRCEVANALFQNSNRPQSNRVPDCVIVQMDTRLELPCESWENSLTIDSADLNNPSMMSKIWVRIQEAISNPVSTIKRLEEKKLVAEQSKLCNNHNVVHNIDKALRKQISQYIREHKEKNSARVLAAQLNDIRQSVMEDAKRGIIVPPADILKADDESIDMPKLETWVTTIFLQRCSSQHGHDLVKLFFFFLFLCYKF</sequence>
<dbReference type="AlphaFoldDB" id="A0A0P5IK94"/>
<reference evidence="1" key="1">
    <citation type="submission" date="2015-10" db="EMBL/GenBank/DDBJ databases">
        <title>EvidentialGene: Evidence-directed Construction of Complete mRNA Transcriptomes without Genomes.</title>
        <authorList>
            <person name="Gilbert D.G."/>
        </authorList>
    </citation>
    <scope>NUCLEOTIDE SEQUENCE</scope>
</reference>
<name>A0A0P5IK94_9CRUS</name>
<dbReference type="Gene3D" id="3.40.50.300">
    <property type="entry name" value="P-loop containing nucleotide triphosphate hydrolases"/>
    <property type="match status" value="1"/>
</dbReference>
<dbReference type="InterPro" id="IPR027417">
    <property type="entry name" value="P-loop_NTPase"/>
</dbReference>
<dbReference type="PANTHER" id="PTHR20873">
    <property type="entry name" value="L-SERYL-TRNA(SEC) KINASE"/>
    <property type="match status" value="1"/>
</dbReference>
<dbReference type="InterPro" id="IPR052648">
    <property type="entry name" value="Ser-tRNA(Sec)_kinase"/>
</dbReference>
<accession>A0A0P5IK94</accession>
<dbReference type="PANTHER" id="PTHR20873:SF0">
    <property type="entry name" value="L-SERYL-TRNA(SEC) KINASE"/>
    <property type="match status" value="1"/>
</dbReference>
<dbReference type="GO" id="GO:0000049">
    <property type="term" value="F:tRNA binding"/>
    <property type="evidence" value="ECO:0007669"/>
    <property type="project" value="TreeGrafter"/>
</dbReference>
<dbReference type="GO" id="GO:0016301">
    <property type="term" value="F:kinase activity"/>
    <property type="evidence" value="ECO:0007669"/>
    <property type="project" value="UniProtKB-KW"/>
</dbReference>
<dbReference type="SUPFAM" id="SSF52540">
    <property type="entry name" value="P-loop containing nucleoside triphosphate hydrolases"/>
    <property type="match status" value="1"/>
</dbReference>
<evidence type="ECO:0000313" key="1">
    <source>
        <dbReference type="EMBL" id="JAL56274.1"/>
    </source>
</evidence>
<protein>
    <submittedName>
        <fullName evidence="1">L-seryl-tRNA(Sec) kinase</fullName>
    </submittedName>
</protein>
<organism evidence="1">
    <name type="scientific">Daphnia magna</name>
    <dbReference type="NCBI Taxonomy" id="35525"/>
    <lineage>
        <taxon>Eukaryota</taxon>
        <taxon>Metazoa</taxon>
        <taxon>Ecdysozoa</taxon>
        <taxon>Arthropoda</taxon>
        <taxon>Crustacea</taxon>
        <taxon>Branchiopoda</taxon>
        <taxon>Diplostraca</taxon>
        <taxon>Cladocera</taxon>
        <taxon>Anomopoda</taxon>
        <taxon>Daphniidae</taxon>
        <taxon>Daphnia</taxon>
    </lineage>
</organism>